<proteinExistence type="predicted"/>
<feature type="compositionally biased region" description="Pro residues" evidence="1">
    <location>
        <begin position="14"/>
        <end position="25"/>
    </location>
</feature>
<dbReference type="EMBL" id="JAPFFM010000020">
    <property type="protein sequence ID" value="KAJ6682746.1"/>
    <property type="molecule type" value="Genomic_DNA"/>
</dbReference>
<reference evidence="2" key="1">
    <citation type="submission" date="2022-11" db="EMBL/GenBank/DDBJ databases">
        <authorList>
            <person name="Hyden B.L."/>
            <person name="Feng K."/>
            <person name="Yates T."/>
            <person name="Jawdy S."/>
            <person name="Smart L.B."/>
            <person name="Muchero W."/>
        </authorList>
    </citation>
    <scope>NUCLEOTIDE SEQUENCE</scope>
    <source>
        <tissue evidence="2">Shoot tip</tissue>
    </source>
</reference>
<dbReference type="PANTHER" id="PTHR37910">
    <property type="entry name" value="EXPRESSED PROTEIN"/>
    <property type="match status" value="1"/>
</dbReference>
<dbReference type="Proteomes" id="UP001151752">
    <property type="component" value="Chromosome 5"/>
</dbReference>
<evidence type="ECO:0000256" key="1">
    <source>
        <dbReference type="SAM" id="MobiDB-lite"/>
    </source>
</evidence>
<reference evidence="2" key="2">
    <citation type="journal article" date="2023" name="Int. J. Mol. Sci.">
        <title>De Novo Assembly and Annotation of 11 Diverse Shrub Willow (Salix) Genomes Reveals Novel Gene Organization in Sex-Linked Regions.</title>
        <authorList>
            <person name="Hyden B."/>
            <person name="Feng K."/>
            <person name="Yates T.B."/>
            <person name="Jawdy S."/>
            <person name="Cereghino C."/>
            <person name="Smart L.B."/>
            <person name="Muchero W."/>
        </authorList>
    </citation>
    <scope>NUCLEOTIDE SEQUENCE</scope>
    <source>
        <tissue evidence="2">Shoot tip</tissue>
    </source>
</reference>
<feature type="region of interest" description="Disordered" evidence="1">
    <location>
        <begin position="1"/>
        <end position="29"/>
    </location>
</feature>
<evidence type="ECO:0000313" key="2">
    <source>
        <dbReference type="EMBL" id="KAJ6682746.1"/>
    </source>
</evidence>
<organism evidence="2 3">
    <name type="scientific">Salix koriyanagi</name>
    <dbReference type="NCBI Taxonomy" id="2511006"/>
    <lineage>
        <taxon>Eukaryota</taxon>
        <taxon>Viridiplantae</taxon>
        <taxon>Streptophyta</taxon>
        <taxon>Embryophyta</taxon>
        <taxon>Tracheophyta</taxon>
        <taxon>Spermatophyta</taxon>
        <taxon>Magnoliopsida</taxon>
        <taxon>eudicotyledons</taxon>
        <taxon>Gunneridae</taxon>
        <taxon>Pentapetalae</taxon>
        <taxon>rosids</taxon>
        <taxon>fabids</taxon>
        <taxon>Malpighiales</taxon>
        <taxon>Salicaceae</taxon>
        <taxon>Saliceae</taxon>
        <taxon>Salix</taxon>
    </lineage>
</organism>
<keyword evidence="3" id="KW-1185">Reference proteome</keyword>
<accession>A0A9Q0P6Z1</accession>
<gene>
    <name evidence="2" type="ORF">OIU74_020895</name>
</gene>
<protein>
    <submittedName>
        <fullName evidence="2">Uncharacterized protein</fullName>
    </submittedName>
</protein>
<dbReference type="PANTHER" id="PTHR37910:SF2">
    <property type="entry name" value="EXPRESSED PROTEIN"/>
    <property type="match status" value="1"/>
</dbReference>
<dbReference type="SUPFAM" id="SSF48452">
    <property type="entry name" value="TPR-like"/>
    <property type="match status" value="1"/>
</dbReference>
<comment type="caution">
    <text evidence="2">The sequence shown here is derived from an EMBL/GenBank/DDBJ whole genome shotgun (WGS) entry which is preliminary data.</text>
</comment>
<dbReference type="InterPro" id="IPR011990">
    <property type="entry name" value="TPR-like_helical_dom_sf"/>
</dbReference>
<dbReference type="Gene3D" id="1.25.40.10">
    <property type="entry name" value="Tetratricopeptide repeat domain"/>
    <property type="match status" value="1"/>
</dbReference>
<sequence>MGACKAPISNLLLPSPPPSPSPPTPNQNATTRRLLLFSLPLLTTATTTNLLPLSTTGAQIASVNSSIQLNSCWALAESYDPVSQAEKEASTSMSKRVSEAVELLEKGREFQAQGDFSEALLYFTLMYRALCLRFQGSKVKQHRRLNERKVSRKTQNTCCFTRYQWLHCKILVAFMMVENYKDFAFSDYGRVGRALSLYEIGNREEAIAEMEDVSISLKGYPEIHAALAAALYADKHALLLAENQFSIATLLDPHYTDLSYVKETKHWPPSLVSSLQQFITLS</sequence>
<evidence type="ECO:0000313" key="3">
    <source>
        <dbReference type="Proteomes" id="UP001151752"/>
    </source>
</evidence>
<dbReference type="AlphaFoldDB" id="A0A9Q0P6Z1"/>
<name>A0A9Q0P6Z1_9ROSI</name>